<dbReference type="Proteomes" id="UP000275401">
    <property type="component" value="Unassembled WGS sequence"/>
</dbReference>
<gene>
    <name evidence="3" type="ORF">EEJ42_31475</name>
</gene>
<dbReference type="InterPro" id="IPR027417">
    <property type="entry name" value="P-loop_NTPase"/>
</dbReference>
<sequence>RVFEDAGTPLPPPGTAPAGRRRLGSPGGGTLDRSVVERVNVALHVRRPLLVTGRPGTGKSSLAYRIAAELGLGPVLSWPIVSRTTLKDGLYDYDAIGRVQDTPPPVGGAAEDRVLPDLGRYLTLGPLGTALLPWARPRVLLVDELDKSDIDLPNDLLHVFEEGEFRIRELERHRQRSVVKVMTADHTDAVPVENGHVRCHEFPVVVITSNGEREFPPAFRRRCLEIRMPDPDEERLTAMVTAHFGGDRGRDARALIREFLDHSREHGGLATDQLLNTVHMLSNGAAKSDETSWARLRDALWHALGTESPT</sequence>
<dbReference type="Gene3D" id="3.40.50.300">
    <property type="entry name" value="P-loop containing nucleotide triphosphate hydrolases"/>
    <property type="match status" value="1"/>
</dbReference>
<keyword evidence="4" id="KW-1185">Reference proteome</keyword>
<dbReference type="Pfam" id="PF07728">
    <property type="entry name" value="AAA_5"/>
    <property type="match status" value="1"/>
</dbReference>
<evidence type="ECO:0000313" key="4">
    <source>
        <dbReference type="Proteomes" id="UP000275401"/>
    </source>
</evidence>
<dbReference type="InterPro" id="IPR003593">
    <property type="entry name" value="AAA+_ATPase"/>
</dbReference>
<feature type="region of interest" description="Disordered" evidence="1">
    <location>
        <begin position="1"/>
        <end position="32"/>
    </location>
</feature>
<dbReference type="AlphaFoldDB" id="A0A3M8V9R1"/>
<evidence type="ECO:0000313" key="3">
    <source>
        <dbReference type="EMBL" id="RNG14316.1"/>
    </source>
</evidence>
<dbReference type="GO" id="GO:0016887">
    <property type="term" value="F:ATP hydrolysis activity"/>
    <property type="evidence" value="ECO:0007669"/>
    <property type="project" value="InterPro"/>
</dbReference>
<dbReference type="InterPro" id="IPR011704">
    <property type="entry name" value="ATPase_dyneun-rel_AAA"/>
</dbReference>
<feature type="domain" description="AAA+ ATPase" evidence="2">
    <location>
        <begin position="45"/>
        <end position="232"/>
    </location>
</feature>
<accession>A0A3M8V9R1</accession>
<evidence type="ECO:0000256" key="1">
    <source>
        <dbReference type="SAM" id="MobiDB-lite"/>
    </source>
</evidence>
<name>A0A3M8V9R1_9ACTN</name>
<dbReference type="SUPFAM" id="SSF52540">
    <property type="entry name" value="P-loop containing nucleoside triphosphate hydrolases"/>
    <property type="match status" value="1"/>
</dbReference>
<dbReference type="GO" id="GO:0005524">
    <property type="term" value="F:ATP binding"/>
    <property type="evidence" value="ECO:0007669"/>
    <property type="project" value="InterPro"/>
</dbReference>
<feature type="non-terminal residue" evidence="3">
    <location>
        <position position="1"/>
    </location>
</feature>
<dbReference type="RefSeq" id="WP_148082073.1">
    <property type="nucleotide sequence ID" value="NZ_RIBZ01000445.1"/>
</dbReference>
<organism evidence="3 4">
    <name type="scientific">Streptomyces botrytidirepellens</name>
    <dbReference type="NCBI Taxonomy" id="2486417"/>
    <lineage>
        <taxon>Bacteria</taxon>
        <taxon>Bacillati</taxon>
        <taxon>Actinomycetota</taxon>
        <taxon>Actinomycetes</taxon>
        <taxon>Kitasatosporales</taxon>
        <taxon>Streptomycetaceae</taxon>
        <taxon>Streptomyces</taxon>
    </lineage>
</organism>
<reference evidence="3 4" key="1">
    <citation type="submission" date="2018-11" db="EMBL/GenBank/DDBJ databases">
        <title>The Potential of Streptomyces as Biocontrol Agents against the Tomato grey mould, Botrytis cinerea (Gray mold) Frontiers in Microbiology.</title>
        <authorList>
            <person name="Li D."/>
        </authorList>
    </citation>
    <scope>NUCLEOTIDE SEQUENCE [LARGE SCALE GENOMIC DNA]</scope>
    <source>
        <strain evidence="3 4">NEAU-LD23</strain>
    </source>
</reference>
<proteinExistence type="predicted"/>
<dbReference type="EMBL" id="RIBZ01000445">
    <property type="protein sequence ID" value="RNG14316.1"/>
    <property type="molecule type" value="Genomic_DNA"/>
</dbReference>
<dbReference type="SMART" id="SM00382">
    <property type="entry name" value="AAA"/>
    <property type="match status" value="1"/>
</dbReference>
<comment type="caution">
    <text evidence="3">The sequence shown here is derived from an EMBL/GenBank/DDBJ whole genome shotgun (WGS) entry which is preliminary data.</text>
</comment>
<protein>
    <submittedName>
        <fullName evidence="3">MoxR family ATPase</fullName>
    </submittedName>
</protein>
<evidence type="ECO:0000259" key="2">
    <source>
        <dbReference type="SMART" id="SM00382"/>
    </source>
</evidence>